<proteinExistence type="predicted"/>
<name>A0A5B7JBD6_PORTR</name>
<dbReference type="Proteomes" id="UP000324222">
    <property type="component" value="Unassembled WGS sequence"/>
</dbReference>
<keyword evidence="2" id="KW-1185">Reference proteome</keyword>
<comment type="caution">
    <text evidence="1">The sequence shown here is derived from an EMBL/GenBank/DDBJ whole genome shotgun (WGS) entry which is preliminary data.</text>
</comment>
<gene>
    <name evidence="1" type="ORF">E2C01_087231</name>
</gene>
<reference evidence="1 2" key="1">
    <citation type="submission" date="2019-05" db="EMBL/GenBank/DDBJ databases">
        <title>Another draft genome of Portunus trituberculatus and its Hox gene families provides insights of decapod evolution.</title>
        <authorList>
            <person name="Jeong J.-H."/>
            <person name="Song I."/>
            <person name="Kim S."/>
            <person name="Choi T."/>
            <person name="Kim D."/>
            <person name="Ryu S."/>
            <person name="Kim W."/>
        </authorList>
    </citation>
    <scope>NUCLEOTIDE SEQUENCE [LARGE SCALE GENOMIC DNA]</scope>
    <source>
        <tissue evidence="1">Muscle</tissue>
    </source>
</reference>
<dbReference type="EMBL" id="VSRR010090277">
    <property type="protein sequence ID" value="MPC92159.1"/>
    <property type="molecule type" value="Genomic_DNA"/>
</dbReference>
<accession>A0A5B7JBD6</accession>
<sequence>MEEDRDLEAVMLRKGLQLSPLRRETGV</sequence>
<evidence type="ECO:0000313" key="2">
    <source>
        <dbReference type="Proteomes" id="UP000324222"/>
    </source>
</evidence>
<protein>
    <submittedName>
        <fullName evidence="1">Uncharacterized protein</fullName>
    </submittedName>
</protein>
<dbReference type="AlphaFoldDB" id="A0A5B7JBD6"/>
<organism evidence="1 2">
    <name type="scientific">Portunus trituberculatus</name>
    <name type="common">Swimming crab</name>
    <name type="synonym">Neptunus trituberculatus</name>
    <dbReference type="NCBI Taxonomy" id="210409"/>
    <lineage>
        <taxon>Eukaryota</taxon>
        <taxon>Metazoa</taxon>
        <taxon>Ecdysozoa</taxon>
        <taxon>Arthropoda</taxon>
        <taxon>Crustacea</taxon>
        <taxon>Multicrustacea</taxon>
        <taxon>Malacostraca</taxon>
        <taxon>Eumalacostraca</taxon>
        <taxon>Eucarida</taxon>
        <taxon>Decapoda</taxon>
        <taxon>Pleocyemata</taxon>
        <taxon>Brachyura</taxon>
        <taxon>Eubrachyura</taxon>
        <taxon>Portunoidea</taxon>
        <taxon>Portunidae</taxon>
        <taxon>Portuninae</taxon>
        <taxon>Portunus</taxon>
    </lineage>
</organism>
<evidence type="ECO:0000313" key="1">
    <source>
        <dbReference type="EMBL" id="MPC92159.1"/>
    </source>
</evidence>